<evidence type="ECO:0000313" key="3">
    <source>
        <dbReference type="EMBL" id="SHF39596.1"/>
    </source>
</evidence>
<dbReference type="Pfam" id="PF11716">
    <property type="entry name" value="MDMPI_N"/>
    <property type="match status" value="1"/>
</dbReference>
<reference evidence="3 4" key="1">
    <citation type="submission" date="2016-11" db="EMBL/GenBank/DDBJ databases">
        <authorList>
            <person name="Jaros S."/>
            <person name="Januszkiewicz K."/>
            <person name="Wedrychowicz H."/>
        </authorList>
    </citation>
    <scope>NUCLEOTIDE SEQUENCE [LARGE SCALE GENOMIC DNA]</scope>
    <source>
        <strain evidence="3 4">DSM 44523</strain>
    </source>
</reference>
<dbReference type="PANTHER" id="PTHR40758:SF1">
    <property type="entry name" value="CONSERVED PROTEIN"/>
    <property type="match status" value="1"/>
</dbReference>
<dbReference type="InterPro" id="IPR034660">
    <property type="entry name" value="DinB/YfiT-like"/>
</dbReference>
<proteinExistence type="predicted"/>
<evidence type="ECO:0000313" key="4">
    <source>
        <dbReference type="Proteomes" id="UP000184501"/>
    </source>
</evidence>
<feature type="region of interest" description="Disordered" evidence="1">
    <location>
        <begin position="68"/>
        <end position="87"/>
    </location>
</feature>
<feature type="domain" description="Mycothiol-dependent maleylpyruvate isomerase metal-binding" evidence="2">
    <location>
        <begin position="15"/>
        <end position="143"/>
    </location>
</feature>
<dbReference type="PANTHER" id="PTHR40758">
    <property type="entry name" value="CONSERVED PROTEIN"/>
    <property type="match status" value="1"/>
</dbReference>
<accession>A0A1M5BB26</accession>
<dbReference type="RefSeq" id="WP_073481984.1">
    <property type="nucleotide sequence ID" value="NZ_FQVN01000003.1"/>
</dbReference>
<keyword evidence="4" id="KW-1185">Reference proteome</keyword>
<feature type="compositionally biased region" description="Low complexity" evidence="1">
    <location>
        <begin position="73"/>
        <end position="87"/>
    </location>
</feature>
<name>A0A1M5BB26_STRHI</name>
<dbReference type="OrthoDB" id="3671213at2"/>
<sequence length="263" mass="27908">MTALIDYGRLLDVLADEGRLLAGAARGADRVLAVPGCPGLTLGETVRHVTEIYRAVLAWLRSGDGGVPPPGSAPAASAGPVGQAGPGAAPEDALLAALVDLLAELRRHRPTDPCRTWWPADPTCGFWWRRLAHETVVHRVDVQGARGTEVAEIPDDIAVDGVDEALLLWFGHRLGALGVAGTRDARVGVVLGERAWLARASASGAQARRVTPEEARTADALVTGDPAAVYLWLWGRLPDRAVAMRGDQDAVAQLWALLRLAMR</sequence>
<evidence type="ECO:0000259" key="2">
    <source>
        <dbReference type="Pfam" id="PF11716"/>
    </source>
</evidence>
<protein>
    <submittedName>
        <fullName evidence="3">TIGR03083 family protein</fullName>
    </submittedName>
</protein>
<dbReference type="AlphaFoldDB" id="A0A1M5BB26"/>
<organism evidence="3 4">
    <name type="scientific">Streptoalloteichus hindustanus</name>
    <dbReference type="NCBI Taxonomy" id="2017"/>
    <lineage>
        <taxon>Bacteria</taxon>
        <taxon>Bacillati</taxon>
        <taxon>Actinomycetota</taxon>
        <taxon>Actinomycetes</taxon>
        <taxon>Pseudonocardiales</taxon>
        <taxon>Pseudonocardiaceae</taxon>
        <taxon>Streptoalloteichus</taxon>
    </lineage>
</organism>
<evidence type="ECO:0000256" key="1">
    <source>
        <dbReference type="SAM" id="MobiDB-lite"/>
    </source>
</evidence>
<dbReference type="GO" id="GO:0046872">
    <property type="term" value="F:metal ion binding"/>
    <property type="evidence" value="ECO:0007669"/>
    <property type="project" value="InterPro"/>
</dbReference>
<dbReference type="SUPFAM" id="SSF109854">
    <property type="entry name" value="DinB/YfiT-like putative metalloenzymes"/>
    <property type="match status" value="1"/>
</dbReference>
<gene>
    <name evidence="3" type="ORF">SAMN05444320_103484</name>
</gene>
<dbReference type="GO" id="GO:0005886">
    <property type="term" value="C:plasma membrane"/>
    <property type="evidence" value="ECO:0007669"/>
    <property type="project" value="TreeGrafter"/>
</dbReference>
<dbReference type="Proteomes" id="UP000184501">
    <property type="component" value="Unassembled WGS sequence"/>
</dbReference>
<dbReference type="InterPro" id="IPR024344">
    <property type="entry name" value="MDMPI_metal-binding"/>
</dbReference>
<dbReference type="STRING" id="2017.SAMN05444320_103484"/>
<dbReference type="EMBL" id="FQVN01000003">
    <property type="protein sequence ID" value="SHF39596.1"/>
    <property type="molecule type" value="Genomic_DNA"/>
</dbReference>